<organism evidence="1 2">
    <name type="scientific">Pseudidiomarina aestuarii</name>
    <dbReference type="NCBI Taxonomy" id="624146"/>
    <lineage>
        <taxon>Bacteria</taxon>
        <taxon>Pseudomonadati</taxon>
        <taxon>Pseudomonadota</taxon>
        <taxon>Gammaproteobacteria</taxon>
        <taxon>Alteromonadales</taxon>
        <taxon>Idiomarinaceae</taxon>
        <taxon>Pseudidiomarina</taxon>
    </lineage>
</organism>
<dbReference type="AlphaFoldDB" id="A0A6N4DHE7"/>
<name>A0A6N4DHE7_9GAMM</name>
<evidence type="ECO:0000313" key="1">
    <source>
        <dbReference type="EMBL" id="PTB87956.1"/>
    </source>
</evidence>
<dbReference type="Proteomes" id="UP000241514">
    <property type="component" value="Unassembled WGS sequence"/>
</dbReference>
<reference evidence="1 2" key="1">
    <citation type="submission" date="2018-03" db="EMBL/GenBank/DDBJ databases">
        <title>Cross-interface Injection: A General Nanoliter Liquid Handling Method Applied to Single Cells Genome Amplification Automated Nanoliter Liquid Handling Applied to Single Cell Multiple Displacement Amplification.</title>
        <authorList>
            <person name="Yun J."/>
            <person name="Xu P."/>
            <person name="Xu J."/>
            <person name="Dai X."/>
            <person name="Wang Y."/>
            <person name="Zheng X."/>
            <person name="Cao C."/>
            <person name="Yi Q."/>
            <person name="Zhu Y."/>
            <person name="Wang L."/>
            <person name="Dong Z."/>
            <person name="Huang Y."/>
            <person name="Huang L."/>
            <person name="Du W."/>
        </authorList>
    </citation>
    <scope>NUCLEOTIDE SEQUENCE [LARGE SCALE GENOMIC DNA]</scope>
    <source>
        <strain evidence="1 2">A9-4</strain>
    </source>
</reference>
<dbReference type="EMBL" id="PYVG01000131">
    <property type="protein sequence ID" value="PTB87956.1"/>
    <property type="molecule type" value="Genomic_DNA"/>
</dbReference>
<proteinExistence type="predicted"/>
<evidence type="ECO:0000313" key="2">
    <source>
        <dbReference type="Proteomes" id="UP000241514"/>
    </source>
</evidence>
<accession>A0A6N4DHE7</accession>
<comment type="caution">
    <text evidence="1">The sequence shown here is derived from an EMBL/GenBank/DDBJ whole genome shotgun (WGS) entry which is preliminary data.</text>
</comment>
<protein>
    <submittedName>
        <fullName evidence="1">Integrase</fullName>
    </submittedName>
</protein>
<gene>
    <name evidence="1" type="ORF">C9928_07030</name>
</gene>
<sequence>MSSVKVKATIVEDNTGIKSQLPILITEQGEVGSVTDYLLKMEADGASNALMNGFIQATSLLLDYMEANKGLFEDPKMLFQTFAKRLYTGTIGEDGLDPSGLYW</sequence>
<feature type="non-terminal residue" evidence="1">
    <location>
        <position position="103"/>
    </location>
</feature>